<dbReference type="EMBL" id="JAMKFB020000004">
    <property type="protein sequence ID" value="KAL0194570.1"/>
    <property type="molecule type" value="Genomic_DNA"/>
</dbReference>
<dbReference type="Gene3D" id="3.80.10.10">
    <property type="entry name" value="Ribonuclease Inhibitor"/>
    <property type="match status" value="1"/>
</dbReference>
<dbReference type="SUPFAM" id="SSF52047">
    <property type="entry name" value="RNI-like"/>
    <property type="match status" value="1"/>
</dbReference>
<keyword evidence="4" id="KW-1185">Reference proteome</keyword>
<feature type="non-terminal residue" evidence="3">
    <location>
        <position position="1"/>
    </location>
</feature>
<dbReference type="AlphaFoldDB" id="A0ABD0RAE1"/>
<protein>
    <submittedName>
        <fullName evidence="3">Uncharacterized protein</fullName>
    </submittedName>
</protein>
<evidence type="ECO:0000313" key="4">
    <source>
        <dbReference type="Proteomes" id="UP001529510"/>
    </source>
</evidence>
<evidence type="ECO:0000256" key="2">
    <source>
        <dbReference type="ARBA" id="ARBA00022737"/>
    </source>
</evidence>
<dbReference type="PANTHER" id="PTHR24106">
    <property type="entry name" value="NACHT, LRR AND CARD DOMAINS-CONTAINING"/>
    <property type="match status" value="1"/>
</dbReference>
<dbReference type="InterPro" id="IPR051261">
    <property type="entry name" value="NLR"/>
</dbReference>
<accession>A0ABD0RAE1</accession>
<comment type="caution">
    <text evidence="3">The sequence shown here is derived from an EMBL/GenBank/DDBJ whole genome shotgun (WGS) entry which is preliminary data.</text>
</comment>
<keyword evidence="2" id="KW-0677">Repeat</keyword>
<keyword evidence="1" id="KW-0433">Leucine-rich repeat</keyword>
<name>A0ABD0RAE1_CIRMR</name>
<dbReference type="Proteomes" id="UP001529510">
    <property type="component" value="Unassembled WGS sequence"/>
</dbReference>
<sequence length="57" mass="6138">LSGCMVTEKGCAYLSSALSSNPSHLRELDLSYNHPGDSGVKLLTEKLEDPNCSLDKL</sequence>
<feature type="non-terminal residue" evidence="3">
    <location>
        <position position="57"/>
    </location>
</feature>
<gene>
    <name evidence="3" type="ORF">M9458_008142</name>
</gene>
<reference evidence="3 4" key="1">
    <citation type="submission" date="2024-05" db="EMBL/GenBank/DDBJ databases">
        <title>Genome sequencing and assembly of Indian major carp, Cirrhinus mrigala (Hamilton, 1822).</title>
        <authorList>
            <person name="Mohindra V."/>
            <person name="Chowdhury L.M."/>
            <person name="Lal K."/>
            <person name="Jena J.K."/>
        </authorList>
    </citation>
    <scope>NUCLEOTIDE SEQUENCE [LARGE SCALE GENOMIC DNA]</scope>
    <source>
        <strain evidence="3">CM1030</strain>
        <tissue evidence="3">Blood</tissue>
    </source>
</reference>
<proteinExistence type="predicted"/>
<evidence type="ECO:0000256" key="1">
    <source>
        <dbReference type="ARBA" id="ARBA00022614"/>
    </source>
</evidence>
<evidence type="ECO:0000313" key="3">
    <source>
        <dbReference type="EMBL" id="KAL0194570.1"/>
    </source>
</evidence>
<organism evidence="3 4">
    <name type="scientific">Cirrhinus mrigala</name>
    <name type="common">Mrigala</name>
    <dbReference type="NCBI Taxonomy" id="683832"/>
    <lineage>
        <taxon>Eukaryota</taxon>
        <taxon>Metazoa</taxon>
        <taxon>Chordata</taxon>
        <taxon>Craniata</taxon>
        <taxon>Vertebrata</taxon>
        <taxon>Euteleostomi</taxon>
        <taxon>Actinopterygii</taxon>
        <taxon>Neopterygii</taxon>
        <taxon>Teleostei</taxon>
        <taxon>Ostariophysi</taxon>
        <taxon>Cypriniformes</taxon>
        <taxon>Cyprinidae</taxon>
        <taxon>Labeoninae</taxon>
        <taxon>Labeonini</taxon>
        <taxon>Cirrhinus</taxon>
    </lineage>
</organism>
<dbReference type="InterPro" id="IPR032675">
    <property type="entry name" value="LRR_dom_sf"/>
</dbReference>